<reference evidence="1" key="2">
    <citation type="journal article" date="2015" name="Data Brief">
        <title>Shoot transcriptome of the giant reed, Arundo donax.</title>
        <authorList>
            <person name="Barrero R.A."/>
            <person name="Guerrero F.D."/>
            <person name="Moolhuijzen P."/>
            <person name="Goolsby J.A."/>
            <person name="Tidwell J."/>
            <person name="Bellgard S.E."/>
            <person name="Bellgard M.I."/>
        </authorList>
    </citation>
    <scope>NUCLEOTIDE SEQUENCE</scope>
    <source>
        <tissue evidence="1">Shoot tissue taken approximately 20 cm above the soil surface</tissue>
    </source>
</reference>
<name>A0A0A9BKJ2_ARUDO</name>
<accession>A0A0A9BKJ2</accession>
<dbReference type="EMBL" id="GBRH01235252">
    <property type="protein sequence ID" value="JAD62643.1"/>
    <property type="molecule type" value="Transcribed_RNA"/>
</dbReference>
<protein>
    <submittedName>
        <fullName evidence="1">Uncharacterized protein</fullName>
    </submittedName>
</protein>
<organism evidence="1">
    <name type="scientific">Arundo donax</name>
    <name type="common">Giant reed</name>
    <name type="synonym">Donax arundinaceus</name>
    <dbReference type="NCBI Taxonomy" id="35708"/>
    <lineage>
        <taxon>Eukaryota</taxon>
        <taxon>Viridiplantae</taxon>
        <taxon>Streptophyta</taxon>
        <taxon>Embryophyta</taxon>
        <taxon>Tracheophyta</taxon>
        <taxon>Spermatophyta</taxon>
        <taxon>Magnoliopsida</taxon>
        <taxon>Liliopsida</taxon>
        <taxon>Poales</taxon>
        <taxon>Poaceae</taxon>
        <taxon>PACMAD clade</taxon>
        <taxon>Arundinoideae</taxon>
        <taxon>Arundineae</taxon>
        <taxon>Arundo</taxon>
    </lineage>
</organism>
<evidence type="ECO:0000313" key="1">
    <source>
        <dbReference type="EMBL" id="JAD62643.1"/>
    </source>
</evidence>
<proteinExistence type="predicted"/>
<dbReference type="AlphaFoldDB" id="A0A0A9BKJ2"/>
<reference evidence="1" key="1">
    <citation type="submission" date="2014-09" db="EMBL/GenBank/DDBJ databases">
        <authorList>
            <person name="Magalhaes I.L.F."/>
            <person name="Oliveira U."/>
            <person name="Santos F.R."/>
            <person name="Vidigal T.H.D.A."/>
            <person name="Brescovit A.D."/>
            <person name="Santos A.J."/>
        </authorList>
    </citation>
    <scope>NUCLEOTIDE SEQUENCE</scope>
    <source>
        <tissue evidence="1">Shoot tissue taken approximately 20 cm above the soil surface</tissue>
    </source>
</reference>
<sequence>MYHYHAIKIKTGKKDTGLRVCVYGQKEGKRAHVGRRKGKGHMSAEVDLRVCVYGQWGISICVKISSC</sequence>